<dbReference type="FunFam" id="3.40.50.970:FF:000019">
    <property type="entry name" value="Pyruvate decarboxylase isozyme"/>
    <property type="match status" value="1"/>
</dbReference>
<dbReference type="GO" id="GO:0005829">
    <property type="term" value="C:cytosol"/>
    <property type="evidence" value="ECO:0007669"/>
    <property type="project" value="TreeGrafter"/>
</dbReference>
<dbReference type="Pfam" id="PF02775">
    <property type="entry name" value="TPP_enzyme_C"/>
    <property type="match status" value="1"/>
</dbReference>
<evidence type="ECO:0000256" key="1">
    <source>
        <dbReference type="ARBA" id="ARBA00001920"/>
    </source>
</evidence>
<dbReference type="Pfam" id="PF00205">
    <property type="entry name" value="TPP_enzyme_M"/>
    <property type="match status" value="1"/>
</dbReference>
<dbReference type="PIRSF" id="PIRSF036565">
    <property type="entry name" value="Pyruvt_ip_decrb"/>
    <property type="match status" value="1"/>
</dbReference>
<keyword evidence="9 12" id="KW-0786">Thiamine pyrophosphate</keyword>
<dbReference type="CDD" id="cd02005">
    <property type="entry name" value="TPP_PDC_IPDC"/>
    <property type="match status" value="1"/>
</dbReference>
<keyword evidence="8 11" id="KW-0460">Magnesium</keyword>
<evidence type="ECO:0000313" key="17">
    <source>
        <dbReference type="Proteomes" id="UP000271469"/>
    </source>
</evidence>
<dbReference type="GO" id="GO:0000949">
    <property type="term" value="P:aromatic amino acid family catabolic process to alcohol via Ehrlich pathway"/>
    <property type="evidence" value="ECO:0007669"/>
    <property type="project" value="TreeGrafter"/>
</dbReference>
<dbReference type="InterPro" id="IPR047214">
    <property type="entry name" value="TPP_PDC_IPDC"/>
</dbReference>
<evidence type="ECO:0000256" key="12">
    <source>
        <dbReference type="RuleBase" id="RU362132"/>
    </source>
</evidence>
<dbReference type="CDD" id="cd07038">
    <property type="entry name" value="TPP_PYR_PDC_IPDC_like"/>
    <property type="match status" value="1"/>
</dbReference>
<dbReference type="SUPFAM" id="SSF52467">
    <property type="entry name" value="DHS-like NAD/FAD-binding domain"/>
    <property type="match status" value="1"/>
</dbReference>
<dbReference type="InterPro" id="IPR029061">
    <property type="entry name" value="THDP-binding"/>
</dbReference>
<comment type="similarity">
    <text evidence="4 12">Belongs to the TPP enzyme family.</text>
</comment>
<dbReference type="EMBL" id="CP033972">
    <property type="protein sequence ID" value="AZG48380.1"/>
    <property type="molecule type" value="Genomic_DNA"/>
</dbReference>
<organism evidence="16 17">
    <name type="scientific">Gordonia insulae</name>
    <dbReference type="NCBI Taxonomy" id="2420509"/>
    <lineage>
        <taxon>Bacteria</taxon>
        <taxon>Bacillati</taxon>
        <taxon>Actinomycetota</taxon>
        <taxon>Actinomycetes</taxon>
        <taxon>Mycobacteriales</taxon>
        <taxon>Gordoniaceae</taxon>
        <taxon>Gordonia</taxon>
    </lineage>
</organism>
<dbReference type="InterPro" id="IPR012110">
    <property type="entry name" value="PDC/IPDC-like"/>
</dbReference>
<evidence type="ECO:0000256" key="8">
    <source>
        <dbReference type="ARBA" id="ARBA00022842"/>
    </source>
</evidence>
<dbReference type="FunFam" id="3.40.50.970:FF:000024">
    <property type="entry name" value="Pyruvate decarboxylase isozyme"/>
    <property type="match status" value="1"/>
</dbReference>
<evidence type="ECO:0000259" key="13">
    <source>
        <dbReference type="Pfam" id="PF00205"/>
    </source>
</evidence>
<feature type="binding site" evidence="11">
    <location>
        <position position="467"/>
    </location>
    <ligand>
        <name>Mg(2+)</name>
        <dbReference type="ChEBI" id="CHEBI:18420"/>
    </ligand>
</feature>
<dbReference type="InterPro" id="IPR011766">
    <property type="entry name" value="TPP_enzyme_TPP-bd"/>
</dbReference>
<sequence length="558" mass="58045">MTTPYTVADYLFDRLGELGVDTVFGVPGDFTLGLLDHIDDRDDLSWVGTANELGAGYAADGYARMRGVGVVCSTFGVGELSAINAVAGAYAEHVAVLQLVGSPTEPVQAAGRPTHHSLGDGDFDHTLRMTVEVTVAQAKLTATTAPGEIDRVLATMVALHQPGYLSLPADVAEAPCTPPSGALAVPAATTDATVLRQFTAAALRLLDGRSPVVLADIYVHRAGAQDELDRFVKVGGLRYASLLWGRRVVDESGPGYLGLYLGAASSPEVRDAIENTACLVTAGVYFTDLISGFFSQHLDANVRIDLQPHTAVVAGEVFTGIEMSDALAALTDVIPPADPADTDPVPTPDAVPVADAVDADSPLSQAVLWERVATALTSSDIVLADQGTSFYGMAGQHLPHGAVFIGQPLWASIGYTLPAIVGAAVAAPERRPVLLIGDGAAQLTIAELGTIIRLRIPAVIVVVNNNGYTVERAIHGPDKAYNDIAAWNWTALPAAFGGTPDTVRAHRATTANELSAAFADAAERPGMLTLIEAVTGELDVPPVLEAVAEAAARANTKS</sequence>
<dbReference type="Gene3D" id="3.40.50.1220">
    <property type="entry name" value="TPP-binding domain"/>
    <property type="match status" value="1"/>
</dbReference>
<dbReference type="InterPro" id="IPR000399">
    <property type="entry name" value="TPP-bd_CS"/>
</dbReference>
<evidence type="ECO:0000256" key="6">
    <source>
        <dbReference type="ARBA" id="ARBA00022723"/>
    </source>
</evidence>
<dbReference type="InterPro" id="IPR029035">
    <property type="entry name" value="DHS-like_NAD/FAD-binding_dom"/>
</dbReference>
<dbReference type="Pfam" id="PF02776">
    <property type="entry name" value="TPP_enzyme_N"/>
    <property type="match status" value="1"/>
</dbReference>
<dbReference type="InterPro" id="IPR047213">
    <property type="entry name" value="TPP_PYR_PDC_IPDC-like"/>
</dbReference>
<feature type="binding site" evidence="11">
    <location>
        <position position="465"/>
    </location>
    <ligand>
        <name>Mg(2+)</name>
        <dbReference type="ChEBI" id="CHEBI:18420"/>
    </ligand>
</feature>
<evidence type="ECO:0000256" key="2">
    <source>
        <dbReference type="ARBA" id="ARBA00001964"/>
    </source>
</evidence>
<dbReference type="GO" id="GO:0030976">
    <property type="term" value="F:thiamine pyrophosphate binding"/>
    <property type="evidence" value="ECO:0007669"/>
    <property type="project" value="InterPro"/>
</dbReference>
<dbReference type="SUPFAM" id="SSF52518">
    <property type="entry name" value="Thiamin diphosphate-binding fold (THDP-binding)"/>
    <property type="match status" value="2"/>
</dbReference>
<name>A0A3G8JW20_9ACTN</name>
<comment type="cofactor">
    <cofactor evidence="1">
        <name>a metal cation</name>
        <dbReference type="ChEBI" id="CHEBI:25213"/>
    </cofactor>
</comment>
<evidence type="ECO:0000313" key="16">
    <source>
        <dbReference type="EMBL" id="AZG48380.1"/>
    </source>
</evidence>
<comment type="cofactor">
    <cofactor evidence="11">
        <name>Mg(2+)</name>
        <dbReference type="ChEBI" id="CHEBI:18420"/>
    </cofactor>
    <text evidence="11">Binds 1 Mg(2+) per subunit.</text>
</comment>
<dbReference type="KEGG" id="gom:D7316_04997"/>
<dbReference type="InterPro" id="IPR012000">
    <property type="entry name" value="Thiamin_PyroP_enz_cen_dom"/>
</dbReference>
<keyword evidence="10 16" id="KW-0456">Lyase</keyword>
<evidence type="ECO:0000256" key="7">
    <source>
        <dbReference type="ARBA" id="ARBA00022793"/>
    </source>
</evidence>
<proteinExistence type="inferred from homology"/>
<dbReference type="GO" id="GO:0000287">
    <property type="term" value="F:magnesium ion binding"/>
    <property type="evidence" value="ECO:0007669"/>
    <property type="project" value="InterPro"/>
</dbReference>
<dbReference type="GO" id="GO:0004737">
    <property type="term" value="F:pyruvate decarboxylase activity"/>
    <property type="evidence" value="ECO:0007669"/>
    <property type="project" value="TreeGrafter"/>
</dbReference>
<evidence type="ECO:0000259" key="15">
    <source>
        <dbReference type="Pfam" id="PF02776"/>
    </source>
</evidence>
<keyword evidence="6 11" id="KW-0479">Metal-binding</keyword>
<evidence type="ECO:0000256" key="5">
    <source>
        <dbReference type="ARBA" id="ARBA00020054"/>
    </source>
</evidence>
<reference evidence="16 17" key="1">
    <citation type="submission" date="2018-11" db="EMBL/GenBank/DDBJ databases">
        <title>Gordonia insulae sp. nov., isolated from an island soil.</title>
        <authorList>
            <person name="Kim Y.S."/>
            <person name="Kim S.B."/>
        </authorList>
    </citation>
    <scope>NUCLEOTIDE SEQUENCE [LARGE SCALE GENOMIC DNA]</scope>
    <source>
        <strain evidence="16 17">MMS17-SY073</strain>
    </source>
</reference>
<dbReference type="InterPro" id="IPR012001">
    <property type="entry name" value="Thiamin_PyroP_enz_TPP-bd_dom"/>
</dbReference>
<feature type="domain" description="Thiamine pyrophosphate enzyme TPP-binding" evidence="14">
    <location>
        <begin position="403"/>
        <end position="528"/>
    </location>
</feature>
<dbReference type="Gene3D" id="3.40.50.970">
    <property type="match status" value="2"/>
</dbReference>
<dbReference type="PROSITE" id="PS00187">
    <property type="entry name" value="TPP_ENZYMES"/>
    <property type="match status" value="1"/>
</dbReference>
<evidence type="ECO:0000256" key="10">
    <source>
        <dbReference type="ARBA" id="ARBA00023239"/>
    </source>
</evidence>
<gene>
    <name evidence="16" type="primary">kdc</name>
    <name evidence="16" type="ORF">D7316_04997</name>
</gene>
<evidence type="ECO:0000256" key="3">
    <source>
        <dbReference type="ARBA" id="ARBA00002938"/>
    </source>
</evidence>
<protein>
    <recommendedName>
        <fullName evidence="5">Alpha-keto-acid decarboxylase</fullName>
    </recommendedName>
</protein>
<dbReference type="PANTHER" id="PTHR43452">
    <property type="entry name" value="PYRUVATE DECARBOXYLASE"/>
    <property type="match status" value="1"/>
</dbReference>
<feature type="domain" description="Thiamine pyrophosphate enzyme N-terminal TPP-binding" evidence="15">
    <location>
        <begin position="6"/>
        <end position="109"/>
    </location>
</feature>
<feature type="domain" description="Thiamine pyrophosphate enzyme central" evidence="13">
    <location>
        <begin position="200"/>
        <end position="309"/>
    </location>
</feature>
<evidence type="ECO:0000256" key="11">
    <source>
        <dbReference type="PIRSR" id="PIRSR036565-2"/>
    </source>
</evidence>
<accession>A0A3G8JW20</accession>
<evidence type="ECO:0000256" key="9">
    <source>
        <dbReference type="ARBA" id="ARBA00023052"/>
    </source>
</evidence>
<dbReference type="OrthoDB" id="4959782at2"/>
<evidence type="ECO:0000256" key="4">
    <source>
        <dbReference type="ARBA" id="ARBA00007812"/>
    </source>
</evidence>
<dbReference type="Proteomes" id="UP000271469">
    <property type="component" value="Chromosome"/>
</dbReference>
<keyword evidence="17" id="KW-1185">Reference proteome</keyword>
<comment type="function">
    <text evidence="3">Decarboxylates branched-chain and aromatic alpha-keto acids to aldehydes.</text>
</comment>
<dbReference type="AlphaFoldDB" id="A0A3G8JW20"/>
<feature type="binding site" evidence="11">
    <location>
        <position position="438"/>
    </location>
    <ligand>
        <name>Mg(2+)</name>
        <dbReference type="ChEBI" id="CHEBI:18420"/>
    </ligand>
</feature>
<dbReference type="PANTHER" id="PTHR43452:SF30">
    <property type="entry name" value="PYRUVATE DECARBOXYLASE ISOZYME 1-RELATED"/>
    <property type="match status" value="1"/>
</dbReference>
<dbReference type="RefSeq" id="WP_124710590.1">
    <property type="nucleotide sequence ID" value="NZ_CP033972.1"/>
</dbReference>
<comment type="cofactor">
    <cofactor evidence="2">
        <name>thiamine diphosphate</name>
        <dbReference type="ChEBI" id="CHEBI:58937"/>
    </cofactor>
</comment>
<evidence type="ECO:0000259" key="14">
    <source>
        <dbReference type="Pfam" id="PF02775"/>
    </source>
</evidence>
<keyword evidence="7" id="KW-0210">Decarboxylase</keyword>